<sequence>MAEFGIQMLGRRLPATLTEESLCKNLFRHFFGAFLHLVFRRKIVQALVSRA</sequence>
<organism evidence="1 2">
    <name type="scientific">Caballeronia choica</name>
    <dbReference type="NCBI Taxonomy" id="326476"/>
    <lineage>
        <taxon>Bacteria</taxon>
        <taxon>Pseudomonadati</taxon>
        <taxon>Pseudomonadota</taxon>
        <taxon>Betaproteobacteria</taxon>
        <taxon>Burkholderiales</taxon>
        <taxon>Burkholderiaceae</taxon>
        <taxon>Caballeronia</taxon>
    </lineage>
</organism>
<dbReference type="EMBL" id="FCON02000088">
    <property type="protein sequence ID" value="SAL79894.1"/>
    <property type="molecule type" value="Genomic_DNA"/>
</dbReference>
<accession>A0A158KFQ7</accession>
<evidence type="ECO:0000313" key="2">
    <source>
        <dbReference type="Proteomes" id="UP000054770"/>
    </source>
</evidence>
<protein>
    <submittedName>
        <fullName evidence="1">Uncharacterized protein</fullName>
    </submittedName>
</protein>
<dbReference type="Proteomes" id="UP000054770">
    <property type="component" value="Unassembled WGS sequence"/>
</dbReference>
<gene>
    <name evidence="1" type="ORF">AWB68_05735</name>
</gene>
<comment type="caution">
    <text evidence="1">The sequence shown here is derived from an EMBL/GenBank/DDBJ whole genome shotgun (WGS) entry which is preliminary data.</text>
</comment>
<name>A0A158KFQ7_9BURK</name>
<keyword evidence="2" id="KW-1185">Reference proteome</keyword>
<evidence type="ECO:0000313" key="1">
    <source>
        <dbReference type="EMBL" id="SAL79894.1"/>
    </source>
</evidence>
<proteinExistence type="predicted"/>
<reference evidence="1" key="1">
    <citation type="submission" date="2016-01" db="EMBL/GenBank/DDBJ databases">
        <authorList>
            <person name="Peeters C."/>
        </authorList>
    </citation>
    <scope>NUCLEOTIDE SEQUENCE [LARGE SCALE GENOMIC DNA]</scope>
    <source>
        <strain evidence="1">LMG 22940</strain>
    </source>
</reference>
<dbReference type="AlphaFoldDB" id="A0A158KFQ7"/>